<dbReference type="Pfam" id="PF17836">
    <property type="entry name" value="PglD_N"/>
    <property type="match status" value="1"/>
</dbReference>
<evidence type="ECO:0000256" key="2">
    <source>
        <dbReference type="ARBA" id="ARBA00022679"/>
    </source>
</evidence>
<evidence type="ECO:0000256" key="3">
    <source>
        <dbReference type="ARBA" id="ARBA00022737"/>
    </source>
</evidence>
<dbReference type="InterPro" id="IPR018357">
    <property type="entry name" value="Hexapep_transf_CS"/>
</dbReference>
<feature type="site" description="Increases basicity of active site His" evidence="5">
    <location>
        <position position="140"/>
    </location>
</feature>
<dbReference type="Gene3D" id="2.160.10.10">
    <property type="entry name" value="Hexapeptide repeat proteins"/>
    <property type="match status" value="1"/>
</dbReference>
<dbReference type="Pfam" id="PF00132">
    <property type="entry name" value="Hexapep"/>
    <property type="match status" value="2"/>
</dbReference>
<dbReference type="RefSeq" id="WP_253617722.1">
    <property type="nucleotide sequence ID" value="NZ_JAMZDE010000003.1"/>
</dbReference>
<keyword evidence="3" id="KW-0677">Repeat</keyword>
<comment type="caution">
    <text evidence="8">The sequence shown here is derived from an EMBL/GenBank/DDBJ whole genome shotgun (WGS) entry which is preliminary data.</text>
</comment>
<dbReference type="PANTHER" id="PTHR43300">
    <property type="entry name" value="ACETYLTRANSFERASE"/>
    <property type="match status" value="1"/>
</dbReference>
<dbReference type="Gene3D" id="3.40.50.20">
    <property type="match status" value="1"/>
</dbReference>
<accession>A0A9X2G253</accession>
<comment type="similarity">
    <text evidence="1">Belongs to the transferase hexapeptide repeat family.</text>
</comment>
<evidence type="ECO:0000256" key="5">
    <source>
        <dbReference type="PIRSR" id="PIRSR620019-1"/>
    </source>
</evidence>
<dbReference type="NCBIfam" id="TIGR03570">
    <property type="entry name" value="NeuD_NnaD"/>
    <property type="match status" value="1"/>
</dbReference>
<dbReference type="InterPro" id="IPR020019">
    <property type="entry name" value="AcTrfase_PglD-like"/>
</dbReference>
<protein>
    <submittedName>
        <fullName evidence="8">Acetyltransferase</fullName>
    </submittedName>
</protein>
<dbReference type="SUPFAM" id="SSF51161">
    <property type="entry name" value="Trimeric LpxA-like enzymes"/>
    <property type="match status" value="1"/>
</dbReference>
<gene>
    <name evidence="8" type="ORF">NJR55_03015</name>
</gene>
<proteinExistence type="inferred from homology"/>
<dbReference type="PANTHER" id="PTHR43300:SF7">
    <property type="entry name" value="UDP-N-ACETYLBACILLOSAMINE N-ACETYLTRANSFERASE"/>
    <property type="match status" value="1"/>
</dbReference>
<name>A0A9X2G253_9GAMM</name>
<dbReference type="InterPro" id="IPR050179">
    <property type="entry name" value="Trans_hexapeptide_repeat"/>
</dbReference>
<keyword evidence="2" id="KW-0808">Transferase</keyword>
<feature type="binding site" evidence="6">
    <location>
        <position position="69"/>
    </location>
    <ligand>
        <name>substrate</name>
    </ligand>
</feature>
<evidence type="ECO:0000256" key="4">
    <source>
        <dbReference type="ARBA" id="ARBA00023315"/>
    </source>
</evidence>
<evidence type="ECO:0000256" key="1">
    <source>
        <dbReference type="ARBA" id="ARBA00007274"/>
    </source>
</evidence>
<keyword evidence="4" id="KW-0012">Acyltransferase</keyword>
<dbReference type="InterPro" id="IPR001451">
    <property type="entry name" value="Hexapep"/>
</dbReference>
<dbReference type="AlphaFoldDB" id="A0A9X2G253"/>
<feature type="active site" description="Proton acceptor" evidence="5">
    <location>
        <position position="139"/>
    </location>
</feature>
<dbReference type="EMBL" id="JAMZDE010000003">
    <property type="protein sequence ID" value="MCP1338553.1"/>
    <property type="molecule type" value="Genomic_DNA"/>
</dbReference>
<dbReference type="InterPro" id="IPR041561">
    <property type="entry name" value="PglD_N"/>
</dbReference>
<evidence type="ECO:0000313" key="9">
    <source>
        <dbReference type="Proteomes" id="UP001139474"/>
    </source>
</evidence>
<feature type="domain" description="PglD N-terminal" evidence="7">
    <location>
        <begin position="6"/>
        <end position="84"/>
    </location>
</feature>
<evidence type="ECO:0000256" key="6">
    <source>
        <dbReference type="PIRSR" id="PIRSR620019-2"/>
    </source>
</evidence>
<sequence length="212" mass="22031">MTKSFLILGGGGHARVLIETLCSQGGMIEAIVAPELRQVPEFQGVKHLHHDDDVEAYEPDSIKLVNAVGSLPNDAKLREQLFKRFKSAGYSFATVVSSTATLSKYVQLSEGCQVLPRATLNACEVGANTIVNTGAIIEHDVVIGSNCHIAPGAIICGNVSIGDNVHVGAGAVVIQGVSIAEGAIVGAGSVVKQNLSATSVHYPAKSFIKEGS</sequence>
<dbReference type="PROSITE" id="PS00101">
    <property type="entry name" value="HEXAPEP_TRANSFERASES"/>
    <property type="match status" value="1"/>
</dbReference>
<organism evidence="8 9">
    <name type="scientific">Idiomarina rhizosphaerae</name>
    <dbReference type="NCBI Taxonomy" id="2961572"/>
    <lineage>
        <taxon>Bacteria</taxon>
        <taxon>Pseudomonadati</taxon>
        <taxon>Pseudomonadota</taxon>
        <taxon>Gammaproteobacteria</taxon>
        <taxon>Alteromonadales</taxon>
        <taxon>Idiomarinaceae</taxon>
        <taxon>Idiomarina</taxon>
    </lineage>
</organism>
<dbReference type="GO" id="GO:0016746">
    <property type="term" value="F:acyltransferase activity"/>
    <property type="evidence" value="ECO:0007669"/>
    <property type="project" value="UniProtKB-KW"/>
</dbReference>
<dbReference type="Proteomes" id="UP001139474">
    <property type="component" value="Unassembled WGS sequence"/>
</dbReference>
<reference evidence="8" key="1">
    <citation type="submission" date="2022-06" db="EMBL/GenBank/DDBJ databases">
        <title>Idiomarina rhizosphaerae M1R2S28.</title>
        <authorList>
            <person name="Sun J.-Q."/>
            <person name="Li L.-F."/>
        </authorList>
    </citation>
    <scope>NUCLEOTIDE SEQUENCE</scope>
    <source>
        <strain evidence="8">M1R2S28</strain>
    </source>
</reference>
<feature type="binding site" evidence="6">
    <location>
        <position position="148"/>
    </location>
    <ligand>
        <name>acetyl-CoA</name>
        <dbReference type="ChEBI" id="CHEBI:57288"/>
    </ligand>
</feature>
<dbReference type="CDD" id="cd03360">
    <property type="entry name" value="LbH_AT_putative"/>
    <property type="match status" value="1"/>
</dbReference>
<evidence type="ECO:0000259" key="7">
    <source>
        <dbReference type="Pfam" id="PF17836"/>
    </source>
</evidence>
<evidence type="ECO:0000313" key="8">
    <source>
        <dbReference type="EMBL" id="MCP1338553.1"/>
    </source>
</evidence>
<keyword evidence="9" id="KW-1185">Reference proteome</keyword>
<dbReference type="InterPro" id="IPR011004">
    <property type="entry name" value="Trimer_LpxA-like_sf"/>
</dbReference>